<organism evidence="2 3">
    <name type="scientific">Apiospora marii</name>
    <dbReference type="NCBI Taxonomy" id="335849"/>
    <lineage>
        <taxon>Eukaryota</taxon>
        <taxon>Fungi</taxon>
        <taxon>Dikarya</taxon>
        <taxon>Ascomycota</taxon>
        <taxon>Pezizomycotina</taxon>
        <taxon>Sordariomycetes</taxon>
        <taxon>Xylariomycetidae</taxon>
        <taxon>Amphisphaeriales</taxon>
        <taxon>Apiosporaceae</taxon>
        <taxon>Apiospora</taxon>
    </lineage>
</organism>
<dbReference type="EMBL" id="JAQQWI010000007">
    <property type="protein sequence ID" value="KAK8029010.1"/>
    <property type="molecule type" value="Genomic_DNA"/>
</dbReference>
<dbReference type="Proteomes" id="UP001396898">
    <property type="component" value="Unassembled WGS sequence"/>
</dbReference>
<sequence>MPEWTDNELAHMLAWVDHCKDNGLNFKTTAVKRLVDMTDTRRSEGAIMTYMYHYKINSSDVPNLKPHMDVLLNRGTAIFPHLSGNSDLANKVREIKASLAAIPPAASVAQNAGGGQRDGEDHGEDHGEGHGEEGHGEEGHGEGHGEDEGHGEHGGQGEDEDLPDRRVQGGFASLRLAIERACEILSLHDEMNADDDTFQLLAKTAFGSLWRAFELSKVEETREAFLRSFVTAHIFHVALASEFPSDCLDIKAPYVKMLFAVDFRRGLLDNESPKAGEALTTL</sequence>
<evidence type="ECO:0000313" key="2">
    <source>
        <dbReference type="EMBL" id="KAK8029010.1"/>
    </source>
</evidence>
<feature type="compositionally biased region" description="Basic and acidic residues" evidence="1">
    <location>
        <begin position="117"/>
        <end position="156"/>
    </location>
</feature>
<evidence type="ECO:0000256" key="1">
    <source>
        <dbReference type="SAM" id="MobiDB-lite"/>
    </source>
</evidence>
<feature type="region of interest" description="Disordered" evidence="1">
    <location>
        <begin position="106"/>
        <end position="165"/>
    </location>
</feature>
<proteinExistence type="predicted"/>
<gene>
    <name evidence="2" type="ORF">PG991_006066</name>
</gene>
<evidence type="ECO:0000313" key="3">
    <source>
        <dbReference type="Proteomes" id="UP001396898"/>
    </source>
</evidence>
<keyword evidence="3" id="KW-1185">Reference proteome</keyword>
<protein>
    <submittedName>
        <fullName evidence="2">Uncharacterized protein</fullName>
    </submittedName>
</protein>
<name>A0ABR1SC92_9PEZI</name>
<reference evidence="2 3" key="1">
    <citation type="submission" date="2023-01" db="EMBL/GenBank/DDBJ databases">
        <title>Analysis of 21 Apiospora genomes using comparative genomics revels a genus with tremendous synthesis potential of carbohydrate active enzymes and secondary metabolites.</title>
        <authorList>
            <person name="Sorensen T."/>
        </authorList>
    </citation>
    <scope>NUCLEOTIDE SEQUENCE [LARGE SCALE GENOMIC DNA]</scope>
    <source>
        <strain evidence="2 3">CBS 20057</strain>
    </source>
</reference>
<comment type="caution">
    <text evidence="2">The sequence shown here is derived from an EMBL/GenBank/DDBJ whole genome shotgun (WGS) entry which is preliminary data.</text>
</comment>
<accession>A0ABR1SC92</accession>